<evidence type="ECO:0000256" key="1">
    <source>
        <dbReference type="SAM" id="MobiDB-lite"/>
    </source>
</evidence>
<evidence type="ECO:0000313" key="2">
    <source>
        <dbReference type="EMBL" id="CAF9906671.1"/>
    </source>
</evidence>
<dbReference type="AlphaFoldDB" id="A0A8H3EGB7"/>
<sequence>MPPVLRQSHSAGGEDIYFEPIDTQNPAYNVEIKQDIISDDGHPQTSIEDEQRKSWIGAYRDSKDGGLPAEKGFPIQIGSELFRLSGASIMSDGYHVHPNDGKHYVRLFSDAQFYSLPRLNKQLFESDIYIRIAERDFKVSRDLFSSPGDSPNYFSLGLGIFPNHHGELYPGLDREGLIRPPPAEAPEIQNRSATTFADLLQLLRGYPLHIRNAEHRAELLRDCRYYNFKGLEQKLIFHHISYNPSRQTHEILMRIEDLRQPGISIHSDTSSTPLPSIGHIRYTRPFADDHARDLIIETGDESSSLDLQTLRISFFNNLESRMASLLQVITTKHSQTTQAILSPASSNTSNLQISFSEITHILLDGEDFDPSTHPLLAAAAGNQTMQTTQTTNTNTSGEQATKKRKFSTLDPSSTDTNHWLIRRGQWRIELQPVSDEERQPTSGGGGGGVPVVEIVLCAVKLDAVSGEKGRNRARGFLVG</sequence>
<gene>
    <name evidence="2" type="ORF">GOMPHAMPRED_004856</name>
</gene>
<dbReference type="Gene3D" id="3.30.710.10">
    <property type="entry name" value="Potassium Channel Kv1.1, Chain A"/>
    <property type="match status" value="1"/>
</dbReference>
<feature type="region of interest" description="Disordered" evidence="1">
    <location>
        <begin position="380"/>
        <end position="414"/>
    </location>
</feature>
<dbReference type="Proteomes" id="UP000664169">
    <property type="component" value="Unassembled WGS sequence"/>
</dbReference>
<keyword evidence="3" id="KW-1185">Reference proteome</keyword>
<dbReference type="PANTHER" id="PTHR31758">
    <property type="entry name" value="BTB/POZ DOMAIN-CONTAINING PROTEIN YLR108C"/>
    <property type="match status" value="1"/>
</dbReference>
<proteinExistence type="predicted"/>
<comment type="caution">
    <text evidence="2">The sequence shown here is derived from an EMBL/GenBank/DDBJ whole genome shotgun (WGS) entry which is preliminary data.</text>
</comment>
<reference evidence="2" key="1">
    <citation type="submission" date="2021-03" db="EMBL/GenBank/DDBJ databases">
        <authorList>
            <person name="Tagirdzhanova G."/>
        </authorList>
    </citation>
    <scope>NUCLEOTIDE SEQUENCE</scope>
</reference>
<feature type="compositionally biased region" description="Low complexity" evidence="1">
    <location>
        <begin position="382"/>
        <end position="395"/>
    </location>
</feature>
<dbReference type="InterPro" id="IPR011333">
    <property type="entry name" value="SKP1/BTB/POZ_sf"/>
</dbReference>
<dbReference type="OrthoDB" id="2414723at2759"/>
<protein>
    <submittedName>
        <fullName evidence="2">Uncharacterized protein</fullName>
    </submittedName>
</protein>
<accession>A0A8H3EGB7</accession>
<name>A0A8H3EGB7_9LECA</name>
<evidence type="ECO:0000313" key="3">
    <source>
        <dbReference type="Proteomes" id="UP000664169"/>
    </source>
</evidence>
<dbReference type="EMBL" id="CAJPDQ010000003">
    <property type="protein sequence ID" value="CAF9906671.1"/>
    <property type="molecule type" value="Genomic_DNA"/>
</dbReference>
<organism evidence="2 3">
    <name type="scientific">Gomphillus americanus</name>
    <dbReference type="NCBI Taxonomy" id="1940652"/>
    <lineage>
        <taxon>Eukaryota</taxon>
        <taxon>Fungi</taxon>
        <taxon>Dikarya</taxon>
        <taxon>Ascomycota</taxon>
        <taxon>Pezizomycotina</taxon>
        <taxon>Lecanoromycetes</taxon>
        <taxon>OSLEUM clade</taxon>
        <taxon>Ostropomycetidae</taxon>
        <taxon>Ostropales</taxon>
        <taxon>Graphidaceae</taxon>
        <taxon>Gomphilloideae</taxon>
        <taxon>Gomphillus</taxon>
    </lineage>
</organism>
<dbReference type="PANTHER" id="PTHR31758:SF2">
    <property type="entry name" value="BTB_POZ DOMAIN-CONTAINING PROTEIN YLR108C"/>
    <property type="match status" value="1"/>
</dbReference>